<dbReference type="Proteomes" id="UP000828390">
    <property type="component" value="Unassembled WGS sequence"/>
</dbReference>
<comment type="caution">
    <text evidence="2">The sequence shown here is derived from an EMBL/GenBank/DDBJ whole genome shotgun (WGS) entry which is preliminary data.</text>
</comment>
<evidence type="ECO:0000313" key="2">
    <source>
        <dbReference type="EMBL" id="KAH3712966.1"/>
    </source>
</evidence>
<protein>
    <submittedName>
        <fullName evidence="2">Uncharacterized protein</fullName>
    </submittedName>
</protein>
<keyword evidence="3" id="KW-1185">Reference proteome</keyword>
<dbReference type="EMBL" id="JAIWYP010000014">
    <property type="protein sequence ID" value="KAH3712966.1"/>
    <property type="molecule type" value="Genomic_DNA"/>
</dbReference>
<evidence type="ECO:0000256" key="1">
    <source>
        <dbReference type="SAM" id="Phobius"/>
    </source>
</evidence>
<name>A0A9D4BXU8_DREPO</name>
<feature type="transmembrane region" description="Helical" evidence="1">
    <location>
        <begin position="37"/>
        <end position="57"/>
    </location>
</feature>
<keyword evidence="1" id="KW-0812">Transmembrane</keyword>
<dbReference type="AlphaFoldDB" id="A0A9D4BXU8"/>
<accession>A0A9D4BXU8</accession>
<evidence type="ECO:0000313" key="3">
    <source>
        <dbReference type="Proteomes" id="UP000828390"/>
    </source>
</evidence>
<reference evidence="2" key="1">
    <citation type="journal article" date="2019" name="bioRxiv">
        <title>The Genome of the Zebra Mussel, Dreissena polymorpha: A Resource for Invasive Species Research.</title>
        <authorList>
            <person name="McCartney M.A."/>
            <person name="Auch B."/>
            <person name="Kono T."/>
            <person name="Mallez S."/>
            <person name="Zhang Y."/>
            <person name="Obille A."/>
            <person name="Becker A."/>
            <person name="Abrahante J.E."/>
            <person name="Garbe J."/>
            <person name="Badalamenti J.P."/>
            <person name="Herman A."/>
            <person name="Mangelson H."/>
            <person name="Liachko I."/>
            <person name="Sullivan S."/>
            <person name="Sone E.D."/>
            <person name="Koren S."/>
            <person name="Silverstein K.A.T."/>
            <person name="Beckman K.B."/>
            <person name="Gohl D.M."/>
        </authorList>
    </citation>
    <scope>NUCLEOTIDE SEQUENCE</scope>
    <source>
        <strain evidence="2">Duluth1</strain>
        <tissue evidence="2">Whole animal</tissue>
    </source>
</reference>
<keyword evidence="1" id="KW-0472">Membrane</keyword>
<keyword evidence="1" id="KW-1133">Transmembrane helix</keyword>
<proteinExistence type="predicted"/>
<gene>
    <name evidence="2" type="ORF">DPMN_072728</name>
</gene>
<organism evidence="2 3">
    <name type="scientific">Dreissena polymorpha</name>
    <name type="common">Zebra mussel</name>
    <name type="synonym">Mytilus polymorpha</name>
    <dbReference type="NCBI Taxonomy" id="45954"/>
    <lineage>
        <taxon>Eukaryota</taxon>
        <taxon>Metazoa</taxon>
        <taxon>Spiralia</taxon>
        <taxon>Lophotrochozoa</taxon>
        <taxon>Mollusca</taxon>
        <taxon>Bivalvia</taxon>
        <taxon>Autobranchia</taxon>
        <taxon>Heteroconchia</taxon>
        <taxon>Euheterodonta</taxon>
        <taxon>Imparidentia</taxon>
        <taxon>Neoheterodontei</taxon>
        <taxon>Myida</taxon>
        <taxon>Dreissenoidea</taxon>
        <taxon>Dreissenidae</taxon>
        <taxon>Dreissena</taxon>
    </lineage>
</organism>
<reference evidence="2" key="2">
    <citation type="submission" date="2020-11" db="EMBL/GenBank/DDBJ databases">
        <authorList>
            <person name="McCartney M.A."/>
            <person name="Auch B."/>
            <person name="Kono T."/>
            <person name="Mallez S."/>
            <person name="Becker A."/>
            <person name="Gohl D.M."/>
            <person name="Silverstein K.A.T."/>
            <person name="Koren S."/>
            <person name="Bechman K.B."/>
            <person name="Herman A."/>
            <person name="Abrahante J.E."/>
            <person name="Garbe J."/>
        </authorList>
    </citation>
    <scope>NUCLEOTIDE SEQUENCE</scope>
    <source>
        <strain evidence="2">Duluth1</strain>
        <tissue evidence="2">Whole animal</tissue>
    </source>
</reference>
<sequence>MRLTTFLSHGSETGKHACTTISALSQGSEESPLIQTILYSICAAAVVLLILLVIWCLKDRIERSIGRLRQWFCELTLQLPLQEMNQDPKWNQMELEVQNLLHNFSQPKDNGKRLNVVRLTEASAPPLDIADESNSQTNSF</sequence>